<feature type="signal peptide" evidence="5">
    <location>
        <begin position="1"/>
        <end position="19"/>
    </location>
</feature>
<protein>
    <recommendedName>
        <fullName evidence="8">Insecticide toxin TcdB middle/N-terminal domain-containing protein</fullName>
    </recommendedName>
</protein>
<reference evidence="6 7" key="1">
    <citation type="submission" date="2016-11" db="EMBL/GenBank/DDBJ databases">
        <title>Whole genomes of Flavobacteriaceae.</title>
        <authorList>
            <person name="Stine C."/>
            <person name="Li C."/>
            <person name="Tadesse D."/>
        </authorList>
    </citation>
    <scope>NUCLEOTIDE SEQUENCE [LARGE SCALE GENOMIC DNA]</scope>
    <source>
        <strain evidence="6 7">DSM 24704</strain>
    </source>
</reference>
<dbReference type="Pfam" id="PF03534">
    <property type="entry name" value="SpvB"/>
    <property type="match status" value="1"/>
</dbReference>
<evidence type="ECO:0000256" key="3">
    <source>
        <dbReference type="ARBA" id="ARBA00022729"/>
    </source>
</evidence>
<organism evidence="6 7">
    <name type="scientific">Flavobacterium araucananum</name>
    <dbReference type="NCBI Taxonomy" id="946678"/>
    <lineage>
        <taxon>Bacteria</taxon>
        <taxon>Pseudomonadati</taxon>
        <taxon>Bacteroidota</taxon>
        <taxon>Flavobacteriia</taxon>
        <taxon>Flavobacteriales</taxon>
        <taxon>Flavobacteriaceae</taxon>
        <taxon>Flavobacterium</taxon>
    </lineage>
</organism>
<dbReference type="RefSeq" id="WP_089479743.1">
    <property type="nucleotide sequence ID" value="NZ_MUGS01000018.1"/>
</dbReference>
<keyword evidence="2" id="KW-0964">Secreted</keyword>
<sequence>MKQFYFLLIFFTLSLFVEAQNTTGSSAEVGITDGQLSVSLSGAANYTVPIAVPQGINGVEPKISLTYNSQGGNGVAGYGWEINGVSGITRIASSKFHDGVSDPVDFDSLDRFALDGQRLILKAGVYGGDGAQYETENFSNLKITSYGVHPNGSNYGPQYFKVQYPDGSISFYGNSTDSRSITTWGITTWQNSKGVSVNYQYVAANNDLNISSILYGTVLNTNPVNEIQFGYTVRKRPEQSYIGGESILKNKILSEIAVFTNNVGYRRYALSYDETYKDYQRLFKITENSGDNLGSYNPTVFTYGELVNTNLVNLTPATLNLSGIDFQTTGNISGDFNGDGNTDVILYPITTADARKKYWLYNNIAGSLQIVNSGIEHTVGAFEQIFPMTILEGDSAEGFKLQTKQGWATIQGGVFTTYAFNGYKIVQQDQKTYTFPRFILDYQNECNGENPDRIPNTSKLTAPIEPGTGLISYHYENDIPKSIINGDFNGDGLTDIVVVERSFTYPWTSGCTTVERTYKGGNTLFMNFDKRISTYFASESGSISITSDDRIVVADFNGDGKSDIYVFGIGTIKIYSLDDNNKFVQLLQSPINDSSIVLNKTILMGDYNGDGKADFVIPTAVDQDSWNFYISTGVSFNKIVGTIGIKYNQSQIKHYDDVTVNNNDWVTSLNENTFVAFDINGDGKTDILNQQNFTVERDDTGTPNPRPKGMPQMTRFQIAQNMLYTGTAIKFVATVNSYFADNIVKRFPIPIFASLDDSNKSPKYSLISDNKIYSLYTRFNKFDVLLNKITTGNGVAETITYKPLDITSQQEQYSVYFNSPYTENYPNVDILNDPNFLVVSMLEKKSLTSYKKKLFQYYGAVSNVEGLGFLGFRGTMQTNWYDDASASSIISNVSKFDISRRGVSSESFSALGVLSPDSIVPSSYISKSVNKYNLPQDALLSNKIYKLKMISSEEFSGLTGTSKEIKTEYNDNNSPLKVTTIAKEGQSAIQTNVVDLTYYDIPASHYVVDRPNRKTVKATLGSEVMNSDELYYYNEDDLLSQVKKKGEAFTNYIVQDIFYDSFGNITKKTLTAGNDARETSLEYDPTGRYLKKSTDVEKLVTTFDYNPNGTLKSKTNPFLQTTVYEYDSWFKKTKETDYLGYVTSYHYVNSRGRTILRKIGSDESVEIENFDELGRKIRTGVRNIMGTYTYISYLYDIHDRTYKVSEPYIGIDTTPTEWNESQYDEYGRLAKTIDFKGKTTDISNLPGLTSTITDGTKNETYTKNALGKVVSMSDAPSNIVNYTYYPNGNLSKINYAGVETTILQDGWGRKALLKDPSADVFRYTYNDFGDLIKEENPNGITNYNLTPLGKLETKTIYGGNGITNSKTIYSYDSDKLLIKTEFKDIANGTNIITDYKYDSSKRISTKTETTQYAKFIKSYKYDALGRLEFEKSTAKIGNAKSSNTVRNIYRYGVHYQILDSITNNVVWQTNEVNSRGQLLSAQSGPTTVTNNYEKGLASQLKYEETTYSANILTLKYSYDSTKENLKSRYNNWFEWDESFEYDNKDRLTKFTNDQGIQETQVYDDKGRITQNSLGTYNYNIHDKPYQNSSVTLEPEAKTYYENRGRIFLEEMETQRGWSEDYDNQFTYTPFSHSGEKALNLAISANDYENNATADKIIKIDNAVDTEYTFSGWVNTNNPKAQITLLEYEKDDPFPFTSDAVSTETKAEWIYIEKTVLVPKNIKQLQIRLNAIGTPTTIGSASFDDVQISKTSAVAAQKELTITYNTFKSPVRIEEEGIEILNFSYNDDNKRSTMYYGGIQSDKLLRPLRKYYSADGTIEIKENRATGTYDFVTYVGGDGYSAPAVVKSDGFTQNYLYLQRDNLGSIVAITNSSGTVLEQRLYDAWGNILKINVPGIGAVEDLTFLDRGYTGHEHLQSVGLINMNGRLYDPKLRRFLQPDNNIQDPFNTQNYNRYSYVLNNPLKYTDQTGEFWQFLAGFVFSAYIQGGAASGEANPFKWNLNTWMTAFTGTASSVASGYATGKANSYIENYNNKPVLGASATNSGSGDLWGIIQKGNLWLEDSLIETAPNWSVQFYPWDARGYEIYSHWLNGSGTYMNRSEGNWGDYMRANEMINNRLRDAADEMAQSMIIGHHSSYTYTSGNVPMEIEDGYFSGYGLLHGTDRFSYAGIGKYDNKSQTYNFNFSVKWFDEIDKNSNSGDDLYADPLLALGAKNYYISIKWSQTISLKRGEIQSGNVRTGETKQIGRRGFRR</sequence>
<evidence type="ECO:0008006" key="8">
    <source>
        <dbReference type="Google" id="ProtNLM"/>
    </source>
</evidence>
<evidence type="ECO:0000256" key="4">
    <source>
        <dbReference type="ARBA" id="ARBA00023026"/>
    </source>
</evidence>
<dbReference type="InterPro" id="IPR050708">
    <property type="entry name" value="T6SS_VgrG/RHS"/>
</dbReference>
<dbReference type="InterPro" id="IPR006530">
    <property type="entry name" value="YD"/>
</dbReference>
<dbReference type="Gene3D" id="2.180.10.10">
    <property type="entry name" value="RHS repeat-associated core"/>
    <property type="match status" value="3"/>
</dbReference>
<dbReference type="Pfam" id="PF13517">
    <property type="entry name" value="FG-GAP_3"/>
    <property type="match status" value="1"/>
</dbReference>
<dbReference type="GO" id="GO:0005576">
    <property type="term" value="C:extracellular region"/>
    <property type="evidence" value="ECO:0007669"/>
    <property type="project" value="UniProtKB-SubCell"/>
</dbReference>
<accession>A0A227P9N2</accession>
<evidence type="ECO:0000256" key="2">
    <source>
        <dbReference type="ARBA" id="ARBA00022525"/>
    </source>
</evidence>
<evidence type="ECO:0000256" key="1">
    <source>
        <dbReference type="ARBA" id="ARBA00004613"/>
    </source>
</evidence>
<dbReference type="PANTHER" id="PTHR32305:SF15">
    <property type="entry name" value="PROTEIN RHSA-RELATED"/>
    <property type="match status" value="1"/>
</dbReference>
<dbReference type="EMBL" id="MUGS01000018">
    <property type="protein sequence ID" value="OXG06084.1"/>
    <property type="molecule type" value="Genomic_DNA"/>
</dbReference>
<dbReference type="InterPro" id="IPR013517">
    <property type="entry name" value="FG-GAP"/>
</dbReference>
<dbReference type="Gene3D" id="2.40.128.340">
    <property type="match status" value="1"/>
</dbReference>
<evidence type="ECO:0000313" key="6">
    <source>
        <dbReference type="EMBL" id="OXG06084.1"/>
    </source>
</evidence>
<comment type="subcellular location">
    <subcellularLocation>
        <location evidence="1">Secreted</location>
    </subcellularLocation>
</comment>
<keyword evidence="4" id="KW-0843">Virulence</keyword>
<dbReference type="Proteomes" id="UP000214684">
    <property type="component" value="Unassembled WGS sequence"/>
</dbReference>
<dbReference type="NCBIfam" id="TIGR03696">
    <property type="entry name" value="Rhs_assc_core"/>
    <property type="match status" value="1"/>
</dbReference>
<dbReference type="NCBIfam" id="TIGR01643">
    <property type="entry name" value="YD_repeat_2x"/>
    <property type="match status" value="1"/>
</dbReference>
<dbReference type="InterPro" id="IPR003284">
    <property type="entry name" value="Sal_SpvB"/>
</dbReference>
<evidence type="ECO:0000313" key="7">
    <source>
        <dbReference type="Proteomes" id="UP000214684"/>
    </source>
</evidence>
<evidence type="ECO:0000256" key="5">
    <source>
        <dbReference type="SAM" id="SignalP"/>
    </source>
</evidence>
<feature type="chain" id="PRO_5030039344" description="Insecticide toxin TcdB middle/N-terminal domain-containing protein" evidence="5">
    <location>
        <begin position="20"/>
        <end position="2250"/>
    </location>
</feature>
<proteinExistence type="predicted"/>
<gene>
    <name evidence="6" type="ORF">B0A64_11885</name>
</gene>
<dbReference type="InterPro" id="IPR028994">
    <property type="entry name" value="Integrin_alpha_N"/>
</dbReference>
<dbReference type="PANTHER" id="PTHR32305">
    <property type="match status" value="1"/>
</dbReference>
<dbReference type="SUPFAM" id="SSF69318">
    <property type="entry name" value="Integrin alpha N-terminal domain"/>
    <property type="match status" value="1"/>
</dbReference>
<dbReference type="GO" id="GO:0005737">
    <property type="term" value="C:cytoplasm"/>
    <property type="evidence" value="ECO:0007669"/>
    <property type="project" value="InterPro"/>
</dbReference>
<name>A0A227P9N2_9FLAO</name>
<keyword evidence="7" id="KW-1185">Reference proteome</keyword>
<dbReference type="OrthoDB" id="6225685at2"/>
<comment type="caution">
    <text evidence="6">The sequence shown here is derived from an EMBL/GenBank/DDBJ whole genome shotgun (WGS) entry which is preliminary data.</text>
</comment>
<dbReference type="InterPro" id="IPR022385">
    <property type="entry name" value="Rhs_assc_core"/>
</dbReference>
<keyword evidence="3 5" id="KW-0732">Signal</keyword>